<gene>
    <name evidence="1" type="ORF">CCAM_LOCUS12678</name>
</gene>
<organism evidence="1 2">
    <name type="scientific">Cuscuta campestris</name>
    <dbReference type="NCBI Taxonomy" id="132261"/>
    <lineage>
        <taxon>Eukaryota</taxon>
        <taxon>Viridiplantae</taxon>
        <taxon>Streptophyta</taxon>
        <taxon>Embryophyta</taxon>
        <taxon>Tracheophyta</taxon>
        <taxon>Spermatophyta</taxon>
        <taxon>Magnoliopsida</taxon>
        <taxon>eudicotyledons</taxon>
        <taxon>Gunneridae</taxon>
        <taxon>Pentapetalae</taxon>
        <taxon>asterids</taxon>
        <taxon>lamiids</taxon>
        <taxon>Solanales</taxon>
        <taxon>Convolvulaceae</taxon>
        <taxon>Cuscuteae</taxon>
        <taxon>Cuscuta</taxon>
        <taxon>Cuscuta subgen. Grammica</taxon>
        <taxon>Cuscuta sect. Cleistogrammica</taxon>
    </lineage>
</organism>
<proteinExistence type="predicted"/>
<dbReference type="EMBL" id="OOIL02000967">
    <property type="protein sequence ID" value="VFQ70902.1"/>
    <property type="molecule type" value="Genomic_DNA"/>
</dbReference>
<reference evidence="1 2" key="1">
    <citation type="submission" date="2018-04" db="EMBL/GenBank/DDBJ databases">
        <authorList>
            <person name="Vogel A."/>
        </authorList>
    </citation>
    <scope>NUCLEOTIDE SEQUENCE [LARGE SCALE GENOMIC DNA]</scope>
</reference>
<keyword evidence="2" id="KW-1185">Reference proteome</keyword>
<sequence length="144" mass="15665">MGRTSSSAKVVTRTTEGAGLLETSHPLVELANVISNACESVKDPLHPRRFRCFFSRTSPALTNDAFCGSTSSGTRQLCFVLALLFVCNNQVQILLAGCLFTGDSPGELGVLYETSHLHRHPSVPSNIHFAVSKDMHDRDCKAKM</sequence>
<dbReference type="Proteomes" id="UP000595140">
    <property type="component" value="Unassembled WGS sequence"/>
</dbReference>
<accession>A0A484L3M1</accession>
<evidence type="ECO:0000313" key="1">
    <source>
        <dbReference type="EMBL" id="VFQ70902.1"/>
    </source>
</evidence>
<protein>
    <submittedName>
        <fullName evidence="1">Uncharacterized protein</fullName>
    </submittedName>
</protein>
<name>A0A484L3M1_9ASTE</name>
<dbReference type="AlphaFoldDB" id="A0A484L3M1"/>
<evidence type="ECO:0000313" key="2">
    <source>
        <dbReference type="Proteomes" id="UP000595140"/>
    </source>
</evidence>